<dbReference type="AlphaFoldDB" id="A0A2Z4AND9"/>
<proteinExistence type="inferred from homology"/>
<dbReference type="PANTHER" id="PTHR30502">
    <property type="entry name" value="2-KETO-3-DEOXY-L-RHAMNONATE ALDOLASE"/>
    <property type="match status" value="1"/>
</dbReference>
<feature type="domain" description="HpcH/HpaI aldolase/citrate lyase" evidence="4">
    <location>
        <begin position="27"/>
        <end position="216"/>
    </location>
</feature>
<comment type="similarity">
    <text evidence="1">Belongs to the HpcH/HpaI aldolase family.</text>
</comment>
<dbReference type="EC" id="4.1.2.53" evidence="5"/>
<dbReference type="GO" id="GO:0005737">
    <property type="term" value="C:cytoplasm"/>
    <property type="evidence" value="ECO:0007669"/>
    <property type="project" value="TreeGrafter"/>
</dbReference>
<protein>
    <submittedName>
        <fullName evidence="5">2-keto-3-deoxy-L-rhamnonate aldolase</fullName>
        <ecNumber evidence="5">4.1.2.53</ecNumber>
    </submittedName>
</protein>
<dbReference type="EMBL" id="CP029803">
    <property type="protein sequence ID" value="AWT60950.1"/>
    <property type="molecule type" value="Genomic_DNA"/>
</dbReference>
<dbReference type="Proteomes" id="UP000247465">
    <property type="component" value="Chromosome"/>
</dbReference>
<dbReference type="Gene3D" id="3.20.20.60">
    <property type="entry name" value="Phosphoenolpyruvate-binding domains"/>
    <property type="match status" value="1"/>
</dbReference>
<dbReference type="InterPro" id="IPR005000">
    <property type="entry name" value="Aldolase/citrate-lyase_domain"/>
</dbReference>
<sequence>MVPNRILERAAKNEKALGLSLTHCSGELVELAGRMGLDFVDFDGQHSPVTPAEIGEMCRIADALGITVMMRIPDGRESTILSFLDRGVRGITVPNLLTKEEAELLVKYTYFAPLGLRSATSIPTMHSQVDNDSIRLFKDVNANTLLVPQLESIVALENLEEILSVEGINYFAAGREDMAQSLGLPGQPGHAKVTEAYEKIDEKLHAAGKKLIAEVVESVSTFMLTKDAISKLLKQHGRESKLGW</sequence>
<evidence type="ECO:0000259" key="4">
    <source>
        <dbReference type="Pfam" id="PF03328"/>
    </source>
</evidence>
<dbReference type="PANTHER" id="PTHR30502:SF0">
    <property type="entry name" value="PHOSPHOENOLPYRUVATE CARBOXYLASE FAMILY PROTEIN"/>
    <property type="match status" value="1"/>
</dbReference>
<reference evidence="5 6" key="1">
    <citation type="submission" date="2018-06" db="EMBL/GenBank/DDBJ databases">
        <title>Draft Genome Sequence of a Novel Marine Bacterium Related to the Verrucomicrobia.</title>
        <authorList>
            <person name="Vosseberg J."/>
            <person name="Martijn J."/>
            <person name="Ettema T.J.G."/>
        </authorList>
    </citation>
    <scope>NUCLEOTIDE SEQUENCE [LARGE SCALE GENOMIC DNA]</scope>
    <source>
        <strain evidence="5">TARA_B100001123</strain>
    </source>
</reference>
<name>A0A2Z4AND9_9BACT</name>
<dbReference type="GO" id="GO:0046872">
    <property type="term" value="F:metal ion binding"/>
    <property type="evidence" value="ECO:0007669"/>
    <property type="project" value="UniProtKB-KW"/>
</dbReference>
<evidence type="ECO:0000313" key="6">
    <source>
        <dbReference type="Proteomes" id="UP000247465"/>
    </source>
</evidence>
<keyword evidence="3 5" id="KW-0456">Lyase</keyword>
<dbReference type="InterPro" id="IPR040442">
    <property type="entry name" value="Pyrv_kinase-like_dom_sf"/>
</dbReference>
<evidence type="ECO:0000313" key="5">
    <source>
        <dbReference type="EMBL" id="AWT60950.1"/>
    </source>
</evidence>
<gene>
    <name evidence="5" type="primary">rhmA_4</name>
    <name evidence="5" type="ORF">DF168_02175</name>
</gene>
<dbReference type="KEGG" id="mtar:DF168_02175"/>
<evidence type="ECO:0000256" key="2">
    <source>
        <dbReference type="ARBA" id="ARBA00022723"/>
    </source>
</evidence>
<evidence type="ECO:0000256" key="1">
    <source>
        <dbReference type="ARBA" id="ARBA00005568"/>
    </source>
</evidence>
<organism evidence="5 6">
    <name type="scientific">Candidatus Moanibacter tarae</name>
    <dbReference type="NCBI Taxonomy" id="2200854"/>
    <lineage>
        <taxon>Bacteria</taxon>
        <taxon>Pseudomonadati</taxon>
        <taxon>Verrucomicrobiota</taxon>
        <taxon>Opitutia</taxon>
        <taxon>Puniceicoccales</taxon>
        <taxon>Puniceicoccales incertae sedis</taxon>
        <taxon>Candidatus Moanibacter</taxon>
    </lineage>
</organism>
<dbReference type="Pfam" id="PF03328">
    <property type="entry name" value="HpcH_HpaI"/>
    <property type="match status" value="1"/>
</dbReference>
<dbReference type="InterPro" id="IPR015813">
    <property type="entry name" value="Pyrv/PenolPyrv_kinase-like_dom"/>
</dbReference>
<dbReference type="GO" id="GO:0106099">
    <property type="term" value="F:2-keto-3-deoxy-L-rhamnonate aldolase activity"/>
    <property type="evidence" value="ECO:0007669"/>
    <property type="project" value="UniProtKB-EC"/>
</dbReference>
<keyword evidence="2" id="KW-0479">Metal-binding</keyword>
<dbReference type="InterPro" id="IPR050251">
    <property type="entry name" value="HpcH-HpaI_aldolase"/>
</dbReference>
<dbReference type="SUPFAM" id="SSF51621">
    <property type="entry name" value="Phosphoenolpyruvate/pyruvate domain"/>
    <property type="match status" value="1"/>
</dbReference>
<evidence type="ECO:0000256" key="3">
    <source>
        <dbReference type="ARBA" id="ARBA00023239"/>
    </source>
</evidence>
<accession>A0A2Z4AND9</accession>